<proteinExistence type="predicted"/>
<sequence>MIKYVCDDTEKFLDELLIVQRAIEKELRNVMRVFRNLDECGDTELGKYASKIWGITDDYKKVIALENNIKKTPCGAVLAFGTFHKLMKYNPNMERICKCVYSEC</sequence>
<organism evidence="1">
    <name type="scientific">Myoviridae sp. ctqfO1</name>
    <dbReference type="NCBI Taxonomy" id="2827710"/>
    <lineage>
        <taxon>Viruses</taxon>
        <taxon>Duplodnaviria</taxon>
        <taxon>Heunggongvirae</taxon>
        <taxon>Uroviricota</taxon>
        <taxon>Caudoviricetes</taxon>
    </lineage>
</organism>
<dbReference type="EMBL" id="BK032734">
    <property type="protein sequence ID" value="DAF57541.1"/>
    <property type="molecule type" value="Genomic_DNA"/>
</dbReference>
<protein>
    <submittedName>
        <fullName evidence="1">Uncharacterized protein</fullName>
    </submittedName>
</protein>
<name>A0A8S5T2J6_9CAUD</name>
<accession>A0A8S5T2J6</accession>
<evidence type="ECO:0000313" key="1">
    <source>
        <dbReference type="EMBL" id="DAF57541.1"/>
    </source>
</evidence>
<reference evidence="1" key="1">
    <citation type="journal article" date="2021" name="Proc. Natl. Acad. Sci. U.S.A.">
        <title>A Catalog of Tens of Thousands of Viruses from Human Metagenomes Reveals Hidden Associations with Chronic Diseases.</title>
        <authorList>
            <person name="Tisza M.J."/>
            <person name="Buck C.B."/>
        </authorList>
    </citation>
    <scope>NUCLEOTIDE SEQUENCE</scope>
    <source>
        <strain evidence="1">CtqfO1</strain>
    </source>
</reference>